<dbReference type="InterPro" id="IPR006439">
    <property type="entry name" value="HAD-SF_hydro_IA"/>
</dbReference>
<dbReference type="NCBIfam" id="TIGR01662">
    <property type="entry name" value="HAD-SF-IIIA"/>
    <property type="match status" value="1"/>
</dbReference>
<keyword evidence="2" id="KW-1185">Reference proteome</keyword>
<dbReference type="Gene3D" id="1.10.150.240">
    <property type="entry name" value="Putative phosphatase, domain 2"/>
    <property type="match status" value="1"/>
</dbReference>
<name>A0A6I6EAS7_THETI</name>
<evidence type="ECO:0000313" key="2">
    <source>
        <dbReference type="Proteomes" id="UP000426424"/>
    </source>
</evidence>
<organism evidence="1 2">
    <name type="scientific">Thermochromatium tepidum ATCC 43061</name>
    <dbReference type="NCBI Taxonomy" id="316276"/>
    <lineage>
        <taxon>Bacteria</taxon>
        <taxon>Pseudomonadati</taxon>
        <taxon>Pseudomonadota</taxon>
        <taxon>Gammaproteobacteria</taxon>
        <taxon>Chromatiales</taxon>
        <taxon>Chromatiaceae</taxon>
        <taxon>Thermochromatium</taxon>
    </lineage>
</organism>
<dbReference type="SFLD" id="SFLDG01135">
    <property type="entry name" value="C1.5.6:_HAD__Beta-PGM__Phospha"/>
    <property type="match status" value="1"/>
</dbReference>
<keyword evidence="1" id="KW-0378">Hydrolase</keyword>
<dbReference type="RefSeq" id="WP_153974594.1">
    <property type="nucleotide sequence ID" value="NZ_CP039268.1"/>
</dbReference>
<dbReference type="AlphaFoldDB" id="A0A6I6EAS7"/>
<dbReference type="InterPro" id="IPR006549">
    <property type="entry name" value="HAD-SF_hydro_IIIA"/>
</dbReference>
<dbReference type="NCBIfam" id="TIGR01549">
    <property type="entry name" value="HAD-SF-IA-v1"/>
    <property type="match status" value="1"/>
</dbReference>
<sequence>MDFELIVFDWDGTLMDSEARIVTCIQAAFRDLGLPEPMTETARDVIGLGLDEAMARLLPAGDAGLRAQVALQYRLHFLGDDQHPSELFPGARETLAWMAEQGYRLAVATGKSRAGLNKSLAETGLEAVFHATRTADETFSKPHPQMLLELMAELGVSAEKTLMIGDTEYDLQMANNAGARSLAVCYGVHDPGRLMACGPLACLDSLWAIRDWLSARRAD</sequence>
<dbReference type="PANTHER" id="PTHR43434:SF24">
    <property type="entry name" value="HYDROLASE-RELATED"/>
    <property type="match status" value="1"/>
</dbReference>
<evidence type="ECO:0000313" key="1">
    <source>
        <dbReference type="EMBL" id="QGU32396.1"/>
    </source>
</evidence>
<dbReference type="InterPro" id="IPR050155">
    <property type="entry name" value="HAD-like_hydrolase_sf"/>
</dbReference>
<dbReference type="SFLD" id="SFLDG01129">
    <property type="entry name" value="C1.5:_HAD__Beta-PGM__Phosphata"/>
    <property type="match status" value="1"/>
</dbReference>
<dbReference type="PANTHER" id="PTHR43434">
    <property type="entry name" value="PHOSPHOGLYCOLATE PHOSPHATASE"/>
    <property type="match status" value="1"/>
</dbReference>
<dbReference type="InterPro" id="IPR041492">
    <property type="entry name" value="HAD_2"/>
</dbReference>
<dbReference type="Pfam" id="PF13419">
    <property type="entry name" value="HAD_2"/>
    <property type="match status" value="1"/>
</dbReference>
<dbReference type="GO" id="GO:0008967">
    <property type="term" value="F:phosphoglycolate phosphatase activity"/>
    <property type="evidence" value="ECO:0007669"/>
    <property type="project" value="TreeGrafter"/>
</dbReference>
<reference evidence="1 2" key="1">
    <citation type="submission" date="2019-12" db="EMBL/GenBank/DDBJ databases">
        <title>The complete genome of the thermophilic, anoxygenic phototrophic gammaproteobacterium Thermochromatium tepidum.</title>
        <authorList>
            <person name="Sattley W.M."/>
            <person name="Swingley W.D."/>
            <person name="Burchell B.M."/>
            <person name="Gurbani S.A."/>
            <person name="Kujawa C.M."/>
            <person name="Nuccio D.A."/>
            <person name="Schladweiler J."/>
            <person name="Shaffer K.N."/>
            <person name="Stokes L.M."/>
            <person name="Touchman J.W."/>
            <person name="Blankenship R.E."/>
            <person name="Madigan M.T."/>
        </authorList>
    </citation>
    <scope>NUCLEOTIDE SEQUENCE [LARGE SCALE GENOMIC DNA]</scope>
    <source>
        <strain evidence="1 2">ATCC 43061</strain>
    </source>
</reference>
<gene>
    <name evidence="1" type="ORF">E6P07_04965</name>
</gene>
<dbReference type="Gene3D" id="3.40.50.1000">
    <property type="entry name" value="HAD superfamily/HAD-like"/>
    <property type="match status" value="1"/>
</dbReference>
<dbReference type="NCBIfam" id="TIGR01509">
    <property type="entry name" value="HAD-SF-IA-v3"/>
    <property type="match status" value="1"/>
</dbReference>
<dbReference type="KEGG" id="ttp:E6P07_04965"/>
<dbReference type="OrthoDB" id="9782449at2"/>
<proteinExistence type="predicted"/>
<dbReference type="Proteomes" id="UP000426424">
    <property type="component" value="Chromosome"/>
</dbReference>
<dbReference type="InterPro" id="IPR023198">
    <property type="entry name" value="PGP-like_dom2"/>
</dbReference>
<protein>
    <submittedName>
        <fullName evidence="1">HAD-IIIA family hydrolase</fullName>
    </submittedName>
</protein>
<dbReference type="GO" id="GO:0005829">
    <property type="term" value="C:cytosol"/>
    <property type="evidence" value="ECO:0007669"/>
    <property type="project" value="TreeGrafter"/>
</dbReference>
<dbReference type="SFLD" id="SFLDS00003">
    <property type="entry name" value="Haloacid_Dehalogenase"/>
    <property type="match status" value="1"/>
</dbReference>
<dbReference type="InterPro" id="IPR023214">
    <property type="entry name" value="HAD_sf"/>
</dbReference>
<accession>A0A6I6EAS7</accession>
<dbReference type="InterPro" id="IPR036412">
    <property type="entry name" value="HAD-like_sf"/>
</dbReference>
<dbReference type="GO" id="GO:0006281">
    <property type="term" value="P:DNA repair"/>
    <property type="evidence" value="ECO:0007669"/>
    <property type="project" value="TreeGrafter"/>
</dbReference>
<dbReference type="EMBL" id="CP039268">
    <property type="protein sequence ID" value="QGU32396.1"/>
    <property type="molecule type" value="Genomic_DNA"/>
</dbReference>
<dbReference type="SUPFAM" id="SSF56784">
    <property type="entry name" value="HAD-like"/>
    <property type="match status" value="1"/>
</dbReference>